<protein>
    <recommendedName>
        <fullName evidence="2">CAAX prenyl protease 2/Lysostaphin resistance protein A-like domain-containing protein</fullName>
    </recommendedName>
</protein>
<evidence type="ECO:0000256" key="1">
    <source>
        <dbReference type="SAM" id="Phobius"/>
    </source>
</evidence>
<evidence type="ECO:0000313" key="4">
    <source>
        <dbReference type="Proteomes" id="UP000006085"/>
    </source>
</evidence>
<feature type="transmembrane region" description="Helical" evidence="1">
    <location>
        <begin position="31"/>
        <end position="51"/>
    </location>
</feature>
<organism evidence="3 4">
    <name type="scientific">Bergeyella zoohelcum ATCC 43767</name>
    <dbReference type="NCBI Taxonomy" id="883096"/>
    <lineage>
        <taxon>Bacteria</taxon>
        <taxon>Pseudomonadati</taxon>
        <taxon>Bacteroidota</taxon>
        <taxon>Flavobacteriia</taxon>
        <taxon>Flavobacteriales</taxon>
        <taxon>Weeksellaceae</taxon>
        <taxon>Bergeyella</taxon>
    </lineage>
</organism>
<keyword evidence="4" id="KW-1185">Reference proteome</keyword>
<dbReference type="Proteomes" id="UP000006085">
    <property type="component" value="Unassembled WGS sequence"/>
</dbReference>
<dbReference type="GO" id="GO:0080120">
    <property type="term" value="P:CAAX-box protein maturation"/>
    <property type="evidence" value="ECO:0007669"/>
    <property type="project" value="UniProtKB-ARBA"/>
</dbReference>
<feature type="transmembrane region" description="Helical" evidence="1">
    <location>
        <begin position="179"/>
        <end position="198"/>
    </location>
</feature>
<proteinExistence type="predicted"/>
<dbReference type="EMBL" id="AGYA01000006">
    <property type="protein sequence ID" value="EKB59458.1"/>
    <property type="molecule type" value="Genomic_DNA"/>
</dbReference>
<dbReference type="Pfam" id="PF02517">
    <property type="entry name" value="Rce1-like"/>
    <property type="match status" value="1"/>
</dbReference>
<feature type="domain" description="CAAX prenyl protease 2/Lysostaphin resistance protein A-like" evidence="2">
    <location>
        <begin position="70"/>
        <end position="216"/>
    </location>
</feature>
<sequence>MKEIIHFLIKGKLSQNSFGLIGNLKFVVSRYFGVLFSFLILAIIFSFFGMLKSDGEVTSGIEKKFPDGIRILLVCIIAPVLEELIFRLPLKINKINLSISLVCFSLFMFFLMKSYFPQNDILRYLFVCILFFSCLYLILYRYNDVNAFLKNHYIILSHLLTISFCLAHFGNYNFKTKSIVPYLIMFSVLLNGYLFSYVRLRFGIQYSIFIHMFHNTLVTLPIILKFFK</sequence>
<dbReference type="AlphaFoldDB" id="K1MAN5"/>
<dbReference type="InterPro" id="IPR003675">
    <property type="entry name" value="Rce1/LyrA-like_dom"/>
</dbReference>
<name>K1MAN5_9FLAO</name>
<keyword evidence="1" id="KW-0812">Transmembrane</keyword>
<accession>K1MAN5</accession>
<keyword evidence="1" id="KW-0472">Membrane</keyword>
<evidence type="ECO:0000259" key="2">
    <source>
        <dbReference type="Pfam" id="PF02517"/>
    </source>
</evidence>
<comment type="caution">
    <text evidence="3">The sequence shown here is derived from an EMBL/GenBank/DDBJ whole genome shotgun (WGS) entry which is preliminary data.</text>
</comment>
<feature type="transmembrane region" description="Helical" evidence="1">
    <location>
        <begin position="204"/>
        <end position="227"/>
    </location>
</feature>
<reference evidence="3 4" key="1">
    <citation type="submission" date="2012-07" db="EMBL/GenBank/DDBJ databases">
        <title>The Genome Sequence of Bergeyella zoohelcum ATCC 43767.</title>
        <authorList>
            <consortium name="The Broad Institute Genome Sequencing Platform"/>
            <person name="Earl A."/>
            <person name="Ward D."/>
            <person name="Feldgarden M."/>
            <person name="Gevers D."/>
            <person name="Huys G."/>
            <person name="Walker B."/>
            <person name="Young S.K."/>
            <person name="Zeng Q."/>
            <person name="Gargeya S."/>
            <person name="Fitzgerald M."/>
            <person name="Haas B."/>
            <person name="Abouelleil A."/>
            <person name="Alvarado L."/>
            <person name="Arachchi H.M."/>
            <person name="Berlin A.M."/>
            <person name="Chapman S.B."/>
            <person name="Goldberg J."/>
            <person name="Griggs A."/>
            <person name="Gujja S."/>
            <person name="Hansen M."/>
            <person name="Howarth C."/>
            <person name="Imamovic A."/>
            <person name="Larimer J."/>
            <person name="McCowen C."/>
            <person name="Montmayeur A."/>
            <person name="Murphy C."/>
            <person name="Neiman D."/>
            <person name="Pearson M."/>
            <person name="Priest M."/>
            <person name="Roberts A."/>
            <person name="Saif S."/>
            <person name="Shea T."/>
            <person name="Sisk P."/>
            <person name="Sykes S."/>
            <person name="Wortman J."/>
            <person name="Nusbaum C."/>
            <person name="Birren B."/>
        </authorList>
    </citation>
    <scope>NUCLEOTIDE SEQUENCE [LARGE SCALE GENOMIC DNA]</scope>
    <source>
        <strain evidence="3 4">ATCC 43767</strain>
    </source>
</reference>
<keyword evidence="1" id="KW-1133">Transmembrane helix</keyword>
<feature type="transmembrane region" description="Helical" evidence="1">
    <location>
        <begin position="71"/>
        <end position="89"/>
    </location>
</feature>
<gene>
    <name evidence="3" type="ORF">HMPREF9699_00394</name>
</gene>
<evidence type="ECO:0000313" key="3">
    <source>
        <dbReference type="EMBL" id="EKB59458.1"/>
    </source>
</evidence>
<dbReference type="OrthoDB" id="1452000at2"/>
<dbReference type="GO" id="GO:0004175">
    <property type="term" value="F:endopeptidase activity"/>
    <property type="evidence" value="ECO:0007669"/>
    <property type="project" value="UniProtKB-ARBA"/>
</dbReference>
<feature type="transmembrane region" description="Helical" evidence="1">
    <location>
        <begin position="124"/>
        <end position="142"/>
    </location>
</feature>
<feature type="transmembrane region" description="Helical" evidence="1">
    <location>
        <begin position="95"/>
        <end position="112"/>
    </location>
</feature>
<feature type="transmembrane region" description="Helical" evidence="1">
    <location>
        <begin position="154"/>
        <end position="172"/>
    </location>
</feature>
<dbReference type="HOGENOM" id="CLU_1146622_0_0_10"/>